<proteinExistence type="inferred from homology"/>
<evidence type="ECO:0000256" key="6">
    <source>
        <dbReference type="ARBA" id="ARBA00022552"/>
    </source>
</evidence>
<evidence type="ECO:0000256" key="5">
    <source>
        <dbReference type="ARBA" id="ARBA00022490"/>
    </source>
</evidence>
<dbReference type="InterPro" id="IPR029028">
    <property type="entry name" value="Alpha/beta_knot_MTases"/>
</dbReference>
<dbReference type="Gene3D" id="2.40.240.20">
    <property type="entry name" value="Hypothetical PUA domain-like, domain 1"/>
    <property type="match status" value="1"/>
</dbReference>
<evidence type="ECO:0000313" key="17">
    <source>
        <dbReference type="Proteomes" id="UP001589700"/>
    </source>
</evidence>
<sequence length="302" mass="30650">MTPSLFRVATVPAVGATVVLDGAEGRHAGNALRVRPGEEIRVGDGRGVVAECVVTTTTSGVVEAEVTTRTDVPRSFPQVTIVQGLPKSERSELAVELATEAGADRIIPWQAERCVSRWTGPKVDKGRSKWANAARAAAKQSRRAHEPEIGDLLDSAALARLVETETAAGARVLVLHEDGAIPFADAVTAGPTDGGPLGSPTAETVALPADGSEGSTRPDAGPDADAKGRMSHVVVVVGPEGGVSDAELDALTGAGARTVVLGPEVLRTSTAAAVALGALGVLTPRWAGAGTTLGPTAPEHGK</sequence>
<keyword evidence="9" id="KW-0949">S-adenosyl-L-methionine</keyword>
<evidence type="ECO:0000256" key="2">
    <source>
        <dbReference type="ARBA" id="ARBA00005528"/>
    </source>
</evidence>
<dbReference type="InterPro" id="IPR029026">
    <property type="entry name" value="tRNA_m1G_MTases_N"/>
</dbReference>
<evidence type="ECO:0000256" key="7">
    <source>
        <dbReference type="ARBA" id="ARBA00022603"/>
    </source>
</evidence>
<evidence type="ECO:0000256" key="8">
    <source>
        <dbReference type="ARBA" id="ARBA00022679"/>
    </source>
</evidence>
<name>A0ABV5JLG1_9ACTN</name>
<dbReference type="RefSeq" id="WP_380022915.1">
    <property type="nucleotide sequence ID" value="NZ_JBHMDY010000001.1"/>
</dbReference>
<dbReference type="EC" id="2.1.1.193" evidence="3"/>
<keyword evidence="6" id="KW-0698">rRNA processing</keyword>
<dbReference type="Pfam" id="PF20260">
    <property type="entry name" value="PUA_4"/>
    <property type="match status" value="1"/>
</dbReference>
<comment type="caution">
    <text evidence="16">The sequence shown here is derived from an EMBL/GenBank/DDBJ whole genome shotgun (WGS) entry which is preliminary data.</text>
</comment>
<keyword evidence="8 16" id="KW-0808">Transferase</keyword>
<dbReference type="GO" id="GO:0008168">
    <property type="term" value="F:methyltransferase activity"/>
    <property type="evidence" value="ECO:0007669"/>
    <property type="project" value="UniProtKB-KW"/>
</dbReference>
<accession>A0ABV5JLG1</accession>
<evidence type="ECO:0000256" key="4">
    <source>
        <dbReference type="ARBA" id="ARBA00013673"/>
    </source>
</evidence>
<comment type="subcellular location">
    <subcellularLocation>
        <location evidence="1">Cytoplasm</location>
    </subcellularLocation>
</comment>
<comment type="function">
    <text evidence="10">Specifically methylates the N3 position of the uracil ring of uridine 1498 (m3U1498) in 16S rRNA. Acts on the fully assembled 30S ribosomal subunit.</text>
</comment>
<dbReference type="InterPro" id="IPR015947">
    <property type="entry name" value="PUA-like_sf"/>
</dbReference>
<dbReference type="GO" id="GO:0032259">
    <property type="term" value="P:methylation"/>
    <property type="evidence" value="ECO:0007669"/>
    <property type="project" value="UniProtKB-KW"/>
</dbReference>
<evidence type="ECO:0000259" key="14">
    <source>
        <dbReference type="Pfam" id="PF04452"/>
    </source>
</evidence>
<dbReference type="NCBIfam" id="TIGR00046">
    <property type="entry name" value="RsmE family RNA methyltransferase"/>
    <property type="match status" value="2"/>
</dbReference>
<evidence type="ECO:0000256" key="10">
    <source>
        <dbReference type="ARBA" id="ARBA00025699"/>
    </source>
</evidence>
<dbReference type="Proteomes" id="UP001589700">
    <property type="component" value="Unassembled WGS sequence"/>
</dbReference>
<dbReference type="Gene3D" id="3.40.1280.10">
    <property type="match status" value="1"/>
</dbReference>
<dbReference type="SUPFAM" id="SSF75217">
    <property type="entry name" value="alpha/beta knot"/>
    <property type="match status" value="1"/>
</dbReference>
<evidence type="ECO:0000259" key="15">
    <source>
        <dbReference type="Pfam" id="PF20260"/>
    </source>
</evidence>
<evidence type="ECO:0000313" key="16">
    <source>
        <dbReference type="EMBL" id="MFB9258567.1"/>
    </source>
</evidence>
<dbReference type="EMBL" id="JBHMDY010000001">
    <property type="protein sequence ID" value="MFB9258567.1"/>
    <property type="molecule type" value="Genomic_DNA"/>
</dbReference>
<comment type="catalytic activity">
    <reaction evidence="12">
        <text>uridine(1498) in 16S rRNA + S-adenosyl-L-methionine = N(3)-methyluridine(1498) in 16S rRNA + S-adenosyl-L-homocysteine + H(+)</text>
        <dbReference type="Rhea" id="RHEA:42920"/>
        <dbReference type="Rhea" id="RHEA-COMP:10283"/>
        <dbReference type="Rhea" id="RHEA-COMP:10284"/>
        <dbReference type="ChEBI" id="CHEBI:15378"/>
        <dbReference type="ChEBI" id="CHEBI:57856"/>
        <dbReference type="ChEBI" id="CHEBI:59789"/>
        <dbReference type="ChEBI" id="CHEBI:65315"/>
        <dbReference type="ChEBI" id="CHEBI:74502"/>
        <dbReference type="EC" id="2.1.1.193"/>
    </reaction>
</comment>
<feature type="domain" description="Ribosomal RNA small subunit methyltransferase E PUA-like" evidence="15">
    <location>
        <begin position="20"/>
        <end position="57"/>
    </location>
</feature>
<dbReference type="NCBIfam" id="NF008693">
    <property type="entry name" value="PRK11713.2-3"/>
    <property type="match status" value="1"/>
</dbReference>
<keyword evidence="7 16" id="KW-0489">Methyltransferase</keyword>
<evidence type="ECO:0000256" key="3">
    <source>
        <dbReference type="ARBA" id="ARBA00012328"/>
    </source>
</evidence>
<dbReference type="InterPro" id="IPR046887">
    <property type="entry name" value="RsmE_PUA-like"/>
</dbReference>
<keyword evidence="5" id="KW-0963">Cytoplasm</keyword>
<dbReference type="CDD" id="cd18084">
    <property type="entry name" value="RsmE-like"/>
    <property type="match status" value="1"/>
</dbReference>
<keyword evidence="17" id="KW-1185">Reference proteome</keyword>
<evidence type="ECO:0000256" key="11">
    <source>
        <dbReference type="ARBA" id="ARBA00033196"/>
    </source>
</evidence>
<evidence type="ECO:0000256" key="13">
    <source>
        <dbReference type="SAM" id="MobiDB-lite"/>
    </source>
</evidence>
<dbReference type="InterPro" id="IPR046886">
    <property type="entry name" value="RsmE_MTase_dom"/>
</dbReference>
<protein>
    <recommendedName>
        <fullName evidence="4">Ribosomal RNA small subunit methyltransferase E</fullName>
        <ecNumber evidence="3">2.1.1.193</ecNumber>
    </recommendedName>
    <alternativeName>
        <fullName evidence="11">16S rRNA m3U1498 methyltransferase</fullName>
    </alternativeName>
</protein>
<dbReference type="PANTHER" id="PTHR30027">
    <property type="entry name" value="RIBOSOMAL RNA SMALL SUBUNIT METHYLTRANSFERASE E"/>
    <property type="match status" value="1"/>
</dbReference>
<dbReference type="PANTHER" id="PTHR30027:SF3">
    <property type="entry name" value="16S RRNA (URACIL(1498)-N(3))-METHYLTRANSFERASE"/>
    <property type="match status" value="1"/>
</dbReference>
<evidence type="ECO:0000256" key="1">
    <source>
        <dbReference type="ARBA" id="ARBA00004496"/>
    </source>
</evidence>
<feature type="domain" description="Ribosomal RNA small subunit methyltransferase E methyltransferase" evidence="14">
    <location>
        <begin position="77"/>
        <end position="185"/>
    </location>
</feature>
<reference evidence="16 17" key="1">
    <citation type="submission" date="2024-09" db="EMBL/GenBank/DDBJ databases">
        <authorList>
            <person name="Sun Q."/>
            <person name="Mori K."/>
        </authorList>
    </citation>
    <scope>NUCLEOTIDE SEQUENCE [LARGE SCALE GENOMIC DNA]</scope>
    <source>
        <strain evidence="16 17">CCM 7659</strain>
    </source>
</reference>
<comment type="similarity">
    <text evidence="2">Belongs to the RNA methyltransferase RsmE family.</text>
</comment>
<dbReference type="SUPFAM" id="SSF88697">
    <property type="entry name" value="PUA domain-like"/>
    <property type="match status" value="1"/>
</dbReference>
<evidence type="ECO:0000256" key="12">
    <source>
        <dbReference type="ARBA" id="ARBA00047944"/>
    </source>
</evidence>
<gene>
    <name evidence="16" type="ORF">ACFFVD_01995</name>
</gene>
<feature type="domain" description="Ribosomal RNA small subunit methyltransferase E methyltransferase" evidence="14">
    <location>
        <begin position="229"/>
        <end position="279"/>
    </location>
</feature>
<feature type="region of interest" description="Disordered" evidence="13">
    <location>
        <begin position="191"/>
        <end position="228"/>
    </location>
</feature>
<organism evidence="16 17">
    <name type="scientific">Dietzia aerolata</name>
    <dbReference type="NCBI Taxonomy" id="595984"/>
    <lineage>
        <taxon>Bacteria</taxon>
        <taxon>Bacillati</taxon>
        <taxon>Actinomycetota</taxon>
        <taxon>Actinomycetes</taxon>
        <taxon>Mycobacteriales</taxon>
        <taxon>Dietziaceae</taxon>
        <taxon>Dietzia</taxon>
    </lineage>
</organism>
<dbReference type="Pfam" id="PF04452">
    <property type="entry name" value="Methyltrans_RNA"/>
    <property type="match status" value="2"/>
</dbReference>
<dbReference type="InterPro" id="IPR006700">
    <property type="entry name" value="RsmE"/>
</dbReference>
<evidence type="ECO:0000256" key="9">
    <source>
        <dbReference type="ARBA" id="ARBA00022691"/>
    </source>
</evidence>